<dbReference type="Gene3D" id="3.40.50.720">
    <property type="entry name" value="NAD(P)-binding Rossmann-like Domain"/>
    <property type="match status" value="1"/>
</dbReference>
<protein>
    <submittedName>
        <fullName evidence="3">3-oxoacyl-[acyl-carrier-protein] reductase FabG</fullName>
        <ecNumber evidence="3">1.1.1.100</ecNumber>
    </submittedName>
</protein>
<dbReference type="PRINTS" id="PR00080">
    <property type="entry name" value="SDRFAMILY"/>
</dbReference>
<name>A0A517T5Q5_9PLAN</name>
<sequence length="244" mass="26331">MELTGKTAIVTGGAVRLGRAIALRLADEGANVVLHYGRSEQDAEQTAEEIRKRGVNAITVQANLNEPVQAAEKIVSTAVAEFQQVDVLINSAAIFEHALLVDTEEDLYDRHMNINLKAPFFLSREFARALQPTQHGVIINMVDWRGLRVPSDFSAYNLTKAGLVALTQNLALQLAPQVRVNGIAPGAILPPPDANHKTWAEEKSPDVPLKTVGGPDDIADAVAYLVKSDFVNGEILTVTGGEHL</sequence>
<evidence type="ECO:0000256" key="2">
    <source>
        <dbReference type="ARBA" id="ARBA00023002"/>
    </source>
</evidence>
<dbReference type="EC" id="1.1.1.100" evidence="3"/>
<dbReference type="InterPro" id="IPR002347">
    <property type="entry name" value="SDR_fam"/>
</dbReference>
<evidence type="ECO:0000313" key="4">
    <source>
        <dbReference type="Proteomes" id="UP000319976"/>
    </source>
</evidence>
<accession>A0A517T5Q5</accession>
<gene>
    <name evidence="3" type="primary">fabG_3</name>
    <name evidence="3" type="ORF">V22_09320</name>
</gene>
<dbReference type="PRINTS" id="PR00081">
    <property type="entry name" value="GDHRDH"/>
</dbReference>
<dbReference type="KEGG" id="chya:V22_09320"/>
<keyword evidence="4" id="KW-1185">Reference proteome</keyword>
<dbReference type="FunFam" id="3.40.50.720:FF:000084">
    <property type="entry name" value="Short-chain dehydrogenase reductase"/>
    <property type="match status" value="1"/>
</dbReference>
<proteinExistence type="inferred from homology"/>
<dbReference type="Pfam" id="PF13561">
    <property type="entry name" value="adh_short_C2"/>
    <property type="match status" value="1"/>
</dbReference>
<comment type="similarity">
    <text evidence="1">Belongs to the short-chain dehydrogenases/reductases (SDR) family.</text>
</comment>
<dbReference type="SUPFAM" id="SSF51735">
    <property type="entry name" value="NAD(P)-binding Rossmann-fold domains"/>
    <property type="match status" value="1"/>
</dbReference>
<dbReference type="Proteomes" id="UP000319976">
    <property type="component" value="Chromosome"/>
</dbReference>
<dbReference type="PANTHER" id="PTHR43639:SF1">
    <property type="entry name" value="SHORT-CHAIN DEHYDROGENASE_REDUCTASE FAMILY PROTEIN"/>
    <property type="match status" value="1"/>
</dbReference>
<dbReference type="PANTHER" id="PTHR43639">
    <property type="entry name" value="OXIDOREDUCTASE, SHORT-CHAIN DEHYDROGENASE/REDUCTASE FAMILY (AFU_ORTHOLOGUE AFUA_5G02870)"/>
    <property type="match status" value="1"/>
</dbReference>
<evidence type="ECO:0000256" key="1">
    <source>
        <dbReference type="ARBA" id="ARBA00006484"/>
    </source>
</evidence>
<dbReference type="GO" id="GO:0004316">
    <property type="term" value="F:3-oxoacyl-[acyl-carrier-protein] reductase (NADPH) activity"/>
    <property type="evidence" value="ECO:0007669"/>
    <property type="project" value="UniProtKB-EC"/>
</dbReference>
<keyword evidence="2 3" id="KW-0560">Oxidoreductase</keyword>
<evidence type="ECO:0000313" key="3">
    <source>
        <dbReference type="EMBL" id="QDT63707.1"/>
    </source>
</evidence>
<organism evidence="3 4">
    <name type="scientific">Calycomorphotria hydatis</name>
    <dbReference type="NCBI Taxonomy" id="2528027"/>
    <lineage>
        <taxon>Bacteria</taxon>
        <taxon>Pseudomonadati</taxon>
        <taxon>Planctomycetota</taxon>
        <taxon>Planctomycetia</taxon>
        <taxon>Planctomycetales</taxon>
        <taxon>Planctomycetaceae</taxon>
        <taxon>Calycomorphotria</taxon>
    </lineage>
</organism>
<dbReference type="EMBL" id="CP036316">
    <property type="protein sequence ID" value="QDT63707.1"/>
    <property type="molecule type" value="Genomic_DNA"/>
</dbReference>
<dbReference type="InterPro" id="IPR036291">
    <property type="entry name" value="NAD(P)-bd_dom_sf"/>
</dbReference>
<reference evidence="3 4" key="1">
    <citation type="submission" date="2019-02" db="EMBL/GenBank/DDBJ databases">
        <title>Deep-cultivation of Planctomycetes and their phenomic and genomic characterization uncovers novel biology.</title>
        <authorList>
            <person name="Wiegand S."/>
            <person name="Jogler M."/>
            <person name="Boedeker C."/>
            <person name="Pinto D."/>
            <person name="Vollmers J."/>
            <person name="Rivas-Marin E."/>
            <person name="Kohn T."/>
            <person name="Peeters S.H."/>
            <person name="Heuer A."/>
            <person name="Rast P."/>
            <person name="Oberbeckmann S."/>
            <person name="Bunk B."/>
            <person name="Jeske O."/>
            <person name="Meyerdierks A."/>
            <person name="Storesund J.E."/>
            <person name="Kallscheuer N."/>
            <person name="Luecker S."/>
            <person name="Lage O.M."/>
            <person name="Pohl T."/>
            <person name="Merkel B.J."/>
            <person name="Hornburger P."/>
            <person name="Mueller R.-W."/>
            <person name="Bruemmer F."/>
            <person name="Labrenz M."/>
            <person name="Spormann A.M."/>
            <person name="Op den Camp H."/>
            <person name="Overmann J."/>
            <person name="Amann R."/>
            <person name="Jetten M.S.M."/>
            <person name="Mascher T."/>
            <person name="Medema M.H."/>
            <person name="Devos D.P."/>
            <person name="Kaster A.-K."/>
            <person name="Ovreas L."/>
            <person name="Rohde M."/>
            <person name="Galperin M.Y."/>
            <person name="Jogler C."/>
        </authorList>
    </citation>
    <scope>NUCLEOTIDE SEQUENCE [LARGE SCALE GENOMIC DNA]</scope>
    <source>
        <strain evidence="3 4">V22</strain>
    </source>
</reference>
<dbReference type="AlphaFoldDB" id="A0A517T5Q5"/>